<evidence type="ECO:0000256" key="2">
    <source>
        <dbReference type="ARBA" id="ARBA00022475"/>
    </source>
</evidence>
<dbReference type="Pfam" id="PF02361">
    <property type="entry name" value="CbiQ"/>
    <property type="match status" value="1"/>
</dbReference>
<dbReference type="GO" id="GO:0043190">
    <property type="term" value="C:ATP-binding cassette (ABC) transporter complex"/>
    <property type="evidence" value="ECO:0007669"/>
    <property type="project" value="InterPro"/>
</dbReference>
<evidence type="ECO:0000256" key="5">
    <source>
        <dbReference type="ARBA" id="ARBA00023136"/>
    </source>
</evidence>
<dbReference type="InterPro" id="IPR003339">
    <property type="entry name" value="ABC/ECF_trnsptr_transmembrane"/>
</dbReference>
<comment type="subcellular location">
    <subcellularLocation>
        <location evidence="1">Cell membrane</location>
        <topology evidence="1">Multi-pass membrane protein</topology>
    </subcellularLocation>
</comment>
<keyword evidence="2" id="KW-1003">Cell membrane</keyword>
<dbReference type="PANTHER" id="PTHR43723:SF1">
    <property type="entry name" value="COBALT TRANSPORT PROTEIN CBIQ"/>
    <property type="match status" value="1"/>
</dbReference>
<sequence length="258" mass="29495">MLLIDKYAYMNKLASVHPLEKMTFSLGLLLLSLIMRDEQISLITFLVMSAFIILGAKIPLQYYAKLLLLPSFFLLSSLLSILISIAPAASILPAHLWTFSLSQWTIFIGNDSLITARHLFFTVLGSISCLYFLILTTSVQSICYVLRQWRLPALFVELVELTYRFIFIFLNSMQKIHLAQQARLGYQSPMQWLRSISMLIAALFAEMFQRSRELNNAMQARGGEAVYWQESSSYNKKNWLGIVIIFVSLIIYGGISHD</sequence>
<keyword evidence="5 6" id="KW-0472">Membrane</keyword>
<name>A0A2S0JZP2_LYSSH</name>
<feature type="transmembrane region" description="Helical" evidence="6">
    <location>
        <begin position="238"/>
        <end position="255"/>
    </location>
</feature>
<dbReference type="GeneID" id="48276423"/>
<dbReference type="InterPro" id="IPR052770">
    <property type="entry name" value="Cobalt_transport_CbiQ"/>
</dbReference>
<evidence type="ECO:0000313" key="7">
    <source>
        <dbReference type="EMBL" id="AVK96464.1"/>
    </source>
</evidence>
<protein>
    <submittedName>
        <fullName evidence="8">Cobalt ABC transporter permease</fullName>
    </submittedName>
    <submittedName>
        <fullName evidence="7">Cobalt ECF transporter T component CbiQ</fullName>
    </submittedName>
</protein>
<feature type="transmembrane region" description="Helical" evidence="6">
    <location>
        <begin position="72"/>
        <end position="99"/>
    </location>
</feature>
<feature type="transmembrane region" description="Helical" evidence="6">
    <location>
        <begin position="119"/>
        <end position="139"/>
    </location>
</feature>
<dbReference type="InterPro" id="IPR012809">
    <property type="entry name" value="ECF_CbiQ"/>
</dbReference>
<evidence type="ECO:0000313" key="9">
    <source>
        <dbReference type="Proteomes" id="UP000238825"/>
    </source>
</evidence>
<dbReference type="EMBL" id="CP019980">
    <property type="protein sequence ID" value="AVK96464.1"/>
    <property type="molecule type" value="Genomic_DNA"/>
</dbReference>
<dbReference type="AlphaFoldDB" id="A0A2S0JZP2"/>
<dbReference type="GO" id="GO:0006824">
    <property type="term" value="P:cobalt ion transport"/>
    <property type="evidence" value="ECO:0007669"/>
    <property type="project" value="InterPro"/>
</dbReference>
<feature type="transmembrane region" description="Helical" evidence="6">
    <location>
        <begin position="151"/>
        <end position="170"/>
    </location>
</feature>
<accession>A0A2S0JZP2</accession>
<dbReference type="Proteomes" id="UP000255295">
    <property type="component" value="Unassembled WGS sequence"/>
</dbReference>
<evidence type="ECO:0000256" key="1">
    <source>
        <dbReference type="ARBA" id="ARBA00004651"/>
    </source>
</evidence>
<gene>
    <name evidence="8" type="primary">cbiQ</name>
    <name evidence="7" type="ORF">LS41612_09430</name>
    <name evidence="8" type="ORF">NCTC10338_02856</name>
</gene>
<dbReference type="EMBL" id="UFSZ01000001">
    <property type="protein sequence ID" value="SUV17745.1"/>
    <property type="molecule type" value="Genomic_DNA"/>
</dbReference>
<evidence type="ECO:0000256" key="6">
    <source>
        <dbReference type="SAM" id="Phobius"/>
    </source>
</evidence>
<evidence type="ECO:0000313" key="8">
    <source>
        <dbReference type="EMBL" id="SUV17745.1"/>
    </source>
</evidence>
<evidence type="ECO:0000313" key="10">
    <source>
        <dbReference type="Proteomes" id="UP000255295"/>
    </source>
</evidence>
<keyword evidence="4 6" id="KW-1133">Transmembrane helix</keyword>
<dbReference type="NCBIfam" id="TIGR02454">
    <property type="entry name" value="ECF_T_CbiQ"/>
    <property type="match status" value="1"/>
</dbReference>
<dbReference type="RefSeq" id="WP_024361116.1">
    <property type="nucleotide sequence ID" value="NZ_BJNS01000006.1"/>
</dbReference>
<dbReference type="PANTHER" id="PTHR43723">
    <property type="entry name" value="COBALT TRANSPORT PROTEIN CBIQ"/>
    <property type="match status" value="1"/>
</dbReference>
<dbReference type="CDD" id="cd16914">
    <property type="entry name" value="EcfT"/>
    <property type="match status" value="1"/>
</dbReference>
<keyword evidence="3 6" id="KW-0812">Transmembrane</keyword>
<reference evidence="7 9" key="1">
    <citation type="submission" date="2017-03" db="EMBL/GenBank/DDBJ databases">
        <title>The whole genome sequencing and assembly of Lysinibacillus sphaericus DSM 28T strain.</title>
        <authorList>
            <person name="Lee Y.-J."/>
            <person name="Yi H."/>
            <person name="Bahn Y.-S."/>
            <person name="Kim J.F."/>
            <person name="Lee D.-W."/>
        </authorList>
    </citation>
    <scope>NUCLEOTIDE SEQUENCE [LARGE SCALE GENOMIC DNA]</scope>
    <source>
        <strain evidence="7 9">DSM 28</strain>
    </source>
</reference>
<evidence type="ECO:0000256" key="4">
    <source>
        <dbReference type="ARBA" id="ARBA00022989"/>
    </source>
</evidence>
<dbReference type="Proteomes" id="UP000238825">
    <property type="component" value="Chromosome"/>
</dbReference>
<reference evidence="8 10" key="2">
    <citation type="submission" date="2018-06" db="EMBL/GenBank/DDBJ databases">
        <authorList>
            <consortium name="Pathogen Informatics"/>
            <person name="Doyle S."/>
        </authorList>
    </citation>
    <scope>NUCLEOTIDE SEQUENCE [LARGE SCALE GENOMIC DNA]</scope>
    <source>
        <strain evidence="8 10">NCTC10338</strain>
    </source>
</reference>
<feature type="transmembrane region" description="Helical" evidence="6">
    <location>
        <begin position="40"/>
        <end position="60"/>
    </location>
</feature>
<evidence type="ECO:0000256" key="3">
    <source>
        <dbReference type="ARBA" id="ARBA00022692"/>
    </source>
</evidence>
<proteinExistence type="predicted"/>
<organism evidence="7 9">
    <name type="scientific">Lysinibacillus sphaericus</name>
    <name type="common">Bacillus sphaericus</name>
    <dbReference type="NCBI Taxonomy" id="1421"/>
    <lineage>
        <taxon>Bacteria</taxon>
        <taxon>Bacillati</taxon>
        <taxon>Bacillota</taxon>
        <taxon>Bacilli</taxon>
        <taxon>Bacillales</taxon>
        <taxon>Bacillaceae</taxon>
        <taxon>Lysinibacillus</taxon>
    </lineage>
</organism>